<dbReference type="Gene3D" id="1.20.5.1890">
    <property type="match status" value="1"/>
</dbReference>
<dbReference type="STRING" id="42157.A0A182EQ30"/>
<dbReference type="AlphaFoldDB" id="A0A182EQ30"/>
<organism evidence="3">
    <name type="scientific">Onchocerca ochengi</name>
    <name type="common">Filarial nematode worm</name>
    <dbReference type="NCBI Taxonomy" id="42157"/>
    <lineage>
        <taxon>Eukaryota</taxon>
        <taxon>Metazoa</taxon>
        <taxon>Ecdysozoa</taxon>
        <taxon>Nematoda</taxon>
        <taxon>Chromadorea</taxon>
        <taxon>Rhabditida</taxon>
        <taxon>Spirurina</taxon>
        <taxon>Spiruromorpha</taxon>
        <taxon>Filarioidea</taxon>
        <taxon>Onchocercidae</taxon>
        <taxon>Onchocerca</taxon>
    </lineage>
</organism>
<name>A0A182EQ30_ONCOC</name>
<dbReference type="Proteomes" id="UP000271087">
    <property type="component" value="Unassembled WGS sequence"/>
</dbReference>
<dbReference type="OrthoDB" id="5847693at2759"/>
<evidence type="ECO:0000313" key="2">
    <source>
        <dbReference type="Proteomes" id="UP000271087"/>
    </source>
</evidence>
<sequence length="209" mass="23726">MNWNILTDGSDFDVSQQRTLNLRIENYPLRRKNLVSDLDNELQTSFVFAEQNKTTSIENCGFTEPYFMDGDIIIDKGIKNSISNRDSKATKPGASNNPTQEELIITSETDPEMYKDPENAKFQYIVDSLQQDFNKRISGIYQISCQNRNNLLLLVEWMSISSPTLAASILLQRDDVIAKKVDGKLLVAPCKTKFLNKKRSNSTETQSAD</sequence>
<keyword evidence="2" id="KW-1185">Reference proteome</keyword>
<dbReference type="SUPFAM" id="SSF161008">
    <property type="entry name" value="Viral glycoprotein ectodomain-like"/>
    <property type="match status" value="1"/>
</dbReference>
<gene>
    <name evidence="1" type="ORF">NOO_LOCUS10240</name>
</gene>
<protein>
    <submittedName>
        <fullName evidence="3">DUF4806 domain-containing protein</fullName>
    </submittedName>
</protein>
<evidence type="ECO:0000313" key="1">
    <source>
        <dbReference type="EMBL" id="VDM93967.1"/>
    </source>
</evidence>
<accession>A0A182EQ30</accession>
<proteinExistence type="predicted"/>
<evidence type="ECO:0000313" key="3">
    <source>
        <dbReference type="WBParaSite" id="nOo.2.0.1.t10240-RA"/>
    </source>
</evidence>
<reference evidence="3" key="1">
    <citation type="submission" date="2016-06" db="UniProtKB">
        <authorList>
            <consortium name="WormBaseParasite"/>
        </authorList>
    </citation>
    <scope>IDENTIFICATION</scope>
</reference>
<reference evidence="1 2" key="2">
    <citation type="submission" date="2018-08" db="EMBL/GenBank/DDBJ databases">
        <authorList>
            <person name="Laetsch R D."/>
            <person name="Stevens L."/>
            <person name="Kumar S."/>
            <person name="Blaxter L. M."/>
        </authorList>
    </citation>
    <scope>NUCLEOTIDE SEQUENCE [LARGE SCALE GENOMIC DNA]</scope>
</reference>
<dbReference type="WBParaSite" id="nOo.2.0.1.t10240-RA">
    <property type="protein sequence ID" value="nOo.2.0.1.t10240-RA"/>
    <property type="gene ID" value="nOo.2.0.1.g10240"/>
</dbReference>
<dbReference type="EMBL" id="UYRW01005691">
    <property type="protein sequence ID" value="VDM93967.1"/>
    <property type="molecule type" value="Genomic_DNA"/>
</dbReference>